<dbReference type="EMBL" id="PCTL01000032">
    <property type="protein sequence ID" value="PIP73052.1"/>
    <property type="molecule type" value="Genomic_DNA"/>
</dbReference>
<feature type="coiled-coil region" evidence="1">
    <location>
        <begin position="217"/>
        <end position="276"/>
    </location>
</feature>
<keyword evidence="1" id="KW-0175">Coiled coil</keyword>
<evidence type="ECO:0000256" key="3">
    <source>
        <dbReference type="SAM" id="Phobius"/>
    </source>
</evidence>
<keyword evidence="3" id="KW-0472">Membrane</keyword>
<name>A0A2H0CT04_9BACT</name>
<keyword evidence="3" id="KW-0812">Transmembrane</keyword>
<evidence type="ECO:0000313" key="4">
    <source>
        <dbReference type="EMBL" id="PIP73052.1"/>
    </source>
</evidence>
<comment type="caution">
    <text evidence="4">The sequence shown here is derived from an EMBL/GenBank/DDBJ whole genome shotgun (WGS) entry which is preliminary data.</text>
</comment>
<evidence type="ECO:0000256" key="1">
    <source>
        <dbReference type="SAM" id="Coils"/>
    </source>
</evidence>
<keyword evidence="3" id="KW-1133">Transmembrane helix</keyword>
<dbReference type="AlphaFoldDB" id="A0A2H0CT04"/>
<organism evidence="4 5">
    <name type="scientific">Candidatus Lloydbacteria bacterium CG22_combo_CG10-13_8_21_14_all_47_15</name>
    <dbReference type="NCBI Taxonomy" id="1974635"/>
    <lineage>
        <taxon>Bacteria</taxon>
        <taxon>Candidatus Lloydiibacteriota</taxon>
    </lineage>
</organism>
<evidence type="ECO:0000256" key="2">
    <source>
        <dbReference type="SAM" id="MobiDB-lite"/>
    </source>
</evidence>
<accession>A0A2H0CT04</accession>
<feature type="region of interest" description="Disordered" evidence="2">
    <location>
        <begin position="1"/>
        <end position="28"/>
    </location>
</feature>
<feature type="transmembrane region" description="Helical" evidence="3">
    <location>
        <begin position="56"/>
        <end position="76"/>
    </location>
</feature>
<dbReference type="Proteomes" id="UP000230638">
    <property type="component" value="Unassembled WGS sequence"/>
</dbReference>
<gene>
    <name evidence="4" type="ORF">COW88_03215</name>
</gene>
<proteinExistence type="predicted"/>
<protein>
    <submittedName>
        <fullName evidence="4">Uncharacterized protein</fullName>
    </submittedName>
</protein>
<sequence>MDKGNPVSITKIRNEARHAPRTNQDNTETLSRRVLKQFERFDTEAADAAGTAKKSALIALALSVLLAGAGGFYFFITKVSVESLEKEALLARTSGNYAAALALYDRLQQNTPDDDSLGEIISDTQALFIAQANYASAEGAAEEGRWFDVRALLRGSVAVSNPDFISYNGALALLEHAEAEISSLAELNASQVAELAETAELEALRRRQIEAERLQAVSELRTRLEETTSAKANAEAELATTQAELSQSQEEIQKAQSEYERERAKAQALAEAAERERHANFLSDLQGYVTTISNGEDKLRVAAAALSAGDDEVAYLRTREAQTLFEEAHSVGDLRGRDVVKSYQATADTALRAIIAYEDALAKLKKAIVLNDPNDEAYGAYLNEYETMLGKAVALRQEVEAFIAERK</sequence>
<evidence type="ECO:0000313" key="5">
    <source>
        <dbReference type="Proteomes" id="UP000230638"/>
    </source>
</evidence>
<reference evidence="4 5" key="1">
    <citation type="submission" date="2017-09" db="EMBL/GenBank/DDBJ databases">
        <title>Depth-based differentiation of microbial function through sediment-hosted aquifers and enrichment of novel symbionts in the deep terrestrial subsurface.</title>
        <authorList>
            <person name="Probst A.J."/>
            <person name="Ladd B."/>
            <person name="Jarett J.K."/>
            <person name="Geller-Mcgrath D.E."/>
            <person name="Sieber C.M."/>
            <person name="Emerson J.B."/>
            <person name="Anantharaman K."/>
            <person name="Thomas B.C."/>
            <person name="Malmstrom R."/>
            <person name="Stieglmeier M."/>
            <person name="Klingl A."/>
            <person name="Woyke T."/>
            <person name="Ryan C.M."/>
            <person name="Banfield J.F."/>
        </authorList>
    </citation>
    <scope>NUCLEOTIDE SEQUENCE [LARGE SCALE GENOMIC DNA]</scope>
    <source>
        <strain evidence="4">CG22_combo_CG10-13_8_21_14_all_47_15</strain>
    </source>
</reference>